<evidence type="ECO:0000313" key="3">
    <source>
        <dbReference type="EMBL" id="AST08767.1"/>
    </source>
</evidence>
<reference evidence="3" key="1">
    <citation type="journal article" date="2017" name="Sci. Rep.">
        <title>Multiple origins of endosymbionts in Chlorellaceae with no reductive effects on the plastid or mitochondrial genomes.</title>
        <authorList>
            <person name="Fan W."/>
            <person name="Guo W."/>
            <person name="Van Etten J.L."/>
            <person name="Mower J.P."/>
        </authorList>
    </citation>
    <scope>NUCLEOTIDE SEQUENCE</scope>
</reference>
<feature type="region of interest" description="Disordered" evidence="1">
    <location>
        <begin position="477"/>
        <end position="499"/>
    </location>
</feature>
<keyword evidence="2" id="KW-1133">Transmembrane helix</keyword>
<organism evidence="3">
    <name type="scientific">Chlorella heliozoae</name>
    <dbReference type="NCBI Taxonomy" id="554066"/>
    <lineage>
        <taxon>Eukaryota</taxon>
        <taxon>Viridiplantae</taxon>
        <taxon>Chlorophyta</taxon>
        <taxon>core chlorophytes</taxon>
        <taxon>Trebouxiophyceae</taxon>
        <taxon>Chlorellales</taxon>
        <taxon>Chlorellaceae</taxon>
        <taxon>Chlorella clade</taxon>
        <taxon>Chlorella</taxon>
    </lineage>
</organism>
<feature type="transmembrane region" description="Helical" evidence="2">
    <location>
        <begin position="250"/>
        <end position="280"/>
    </location>
</feature>
<gene>
    <name evidence="3" type="primary">ycf1</name>
</gene>
<keyword evidence="2" id="KW-0472">Membrane</keyword>
<evidence type="ECO:0000256" key="1">
    <source>
        <dbReference type="SAM" id="MobiDB-lite"/>
    </source>
</evidence>
<accession>A0A2I4S6U9</accession>
<name>A0A2I4S6U9_9CHLO</name>
<keyword evidence="2" id="KW-0812">Transmembrane</keyword>
<dbReference type="EMBL" id="KY629616">
    <property type="protein sequence ID" value="AST08767.1"/>
    <property type="molecule type" value="Genomic_DNA"/>
</dbReference>
<geneLocation type="plastid" evidence="3"/>
<feature type="transmembrane region" description="Helical" evidence="2">
    <location>
        <begin position="132"/>
        <end position="155"/>
    </location>
</feature>
<protein>
    <submittedName>
        <fullName evidence="3">Hypothetical chloroplast RF1</fullName>
    </submittedName>
</protein>
<evidence type="ECO:0000256" key="2">
    <source>
        <dbReference type="SAM" id="Phobius"/>
    </source>
</evidence>
<dbReference type="GeneID" id="35656263"/>
<feature type="transmembrane region" description="Helical" evidence="2">
    <location>
        <begin position="100"/>
        <end position="120"/>
    </location>
</feature>
<sequence>MSFVTIIRDYVETLNTISESLGQNLTPTNFFYETVLYFLKTLQTVFLYIVSFQWIRDFTLLPLVLPQFSAAILKETFVLESPSKIFFEFLEIPDLHQNKFLLGFFNSFFLTLPFSVVHLVSIRRLLLQGIPAAVYSMGGYLLGQILFLTCIIFGLRFILVPWLTFEPLSYVLGLILLFRTCFSLVTENVSAYSGWNPHYQTKSGEKPYLKFFFTSFGLAWCEQTSLFQYFGNLTFSSNVTSLESFSSTSLFSSFVTHILYLLGISFGALLFTGLWGFFFLNFSKLFDLIGKLSPVTFKVYVHRITFVFAIALSLTSIPFYAFDYLIAAPLGFVSQDKVFKNTPFGQSDLKTVGNTFLASGLENDYKYISIDTTYFDARDYLTLDKVPQRLSFEDLNYRGERDWILRYEKQDSVRMRKTGNFTVKRLFNLKSKEKPPFPDINPDFNSVIPQDEQLYQLGSTIVDLKSPSVERFVNEFQEKSSTSGPKGEDDGEEAQLSEDKNPYNLIYQASFPTDAFRKSSPIKGKLEPRLKQKLYSNPVYRNLLALEIDSFLNRQPQSFKLSAHQERDLFEKRQALESYYDSLRQYSNLPYSEEFETLFDGTKSFSSKVYNQQFKGTLRSVRRLFSLTVNNNEPEKTILKFDQPTYQFGEKHSFSPYHEELGPNQSLSGFDENQVETGTKKELFSTPFYAGWDEHTRKFVITNKFIPRNWAGYKVNIDPSMRRLFAQQKQKQQQKIKFTTWPLSEERIIQFFNQKEDINTPATKVRIPYITLFRPVTDFTQRFFLVDPQLTSSFPANFQRYENTVPEKQKYEIPLGKANETEEEKQYREKFQKHYVVPERFPTLAPKRGGFIWPGNAPFDSSSLFSFLDSLKSK</sequence>
<feature type="transmembrane region" description="Helical" evidence="2">
    <location>
        <begin position="300"/>
        <end position="322"/>
    </location>
</feature>
<feature type="transmembrane region" description="Helical" evidence="2">
    <location>
        <begin position="35"/>
        <end position="55"/>
    </location>
</feature>
<proteinExistence type="predicted"/>
<dbReference type="RefSeq" id="YP_009455955.1">
    <property type="nucleotide sequence ID" value="NC_036805.1"/>
</dbReference>
<keyword evidence="3" id="KW-0934">Plastid</keyword>
<dbReference type="AlphaFoldDB" id="A0A2I4S6U9"/>